<feature type="non-terminal residue" evidence="1">
    <location>
        <position position="1"/>
    </location>
</feature>
<dbReference type="Proteomes" id="UP000231019">
    <property type="component" value="Unassembled WGS sequence"/>
</dbReference>
<reference evidence="1 2" key="1">
    <citation type="submission" date="2017-09" db="EMBL/GenBank/DDBJ databases">
        <title>Depth-based differentiation of microbial function through sediment-hosted aquifers and enrichment of novel symbionts in the deep terrestrial subsurface.</title>
        <authorList>
            <person name="Probst A.J."/>
            <person name="Ladd B."/>
            <person name="Jarett J.K."/>
            <person name="Geller-Mcgrath D.E."/>
            <person name="Sieber C.M."/>
            <person name="Emerson J.B."/>
            <person name="Anantharaman K."/>
            <person name="Thomas B.C."/>
            <person name="Malmstrom R."/>
            <person name="Stieglmeier M."/>
            <person name="Klingl A."/>
            <person name="Woyke T."/>
            <person name="Ryan C.M."/>
            <person name="Banfield J.F."/>
        </authorList>
    </citation>
    <scope>NUCLEOTIDE SEQUENCE [LARGE SCALE GENOMIC DNA]</scope>
    <source>
        <strain evidence="1">CG17_big_fil_post_rev_8_21_14_2_50_48_46</strain>
    </source>
</reference>
<evidence type="ECO:0000313" key="1">
    <source>
        <dbReference type="EMBL" id="PIW16115.1"/>
    </source>
</evidence>
<name>A0A2M7G359_9BACT</name>
<comment type="caution">
    <text evidence="1">The sequence shown here is derived from an EMBL/GenBank/DDBJ whole genome shotgun (WGS) entry which is preliminary data.</text>
</comment>
<dbReference type="AlphaFoldDB" id="A0A2M7G359"/>
<sequence>HPERLQDRIRLEITYTLPADNRRYREVYSRTLAEIIGVNQESIHAAEWVTLFTDLLSGRYTAEQVQAALKSANLE</sequence>
<organism evidence="1 2">
    <name type="scientific">bacterium (Candidatus Blackallbacteria) CG17_big_fil_post_rev_8_21_14_2_50_48_46</name>
    <dbReference type="NCBI Taxonomy" id="2014261"/>
    <lineage>
        <taxon>Bacteria</taxon>
        <taxon>Candidatus Blackallbacteria</taxon>
    </lineage>
</organism>
<proteinExistence type="predicted"/>
<dbReference type="EMBL" id="PFFQ01000040">
    <property type="protein sequence ID" value="PIW16115.1"/>
    <property type="molecule type" value="Genomic_DNA"/>
</dbReference>
<gene>
    <name evidence="1" type="ORF">COW36_14215</name>
</gene>
<evidence type="ECO:0000313" key="2">
    <source>
        <dbReference type="Proteomes" id="UP000231019"/>
    </source>
</evidence>
<protein>
    <submittedName>
        <fullName evidence="1">Uncharacterized protein</fullName>
    </submittedName>
</protein>
<accession>A0A2M7G359</accession>